<dbReference type="KEGG" id="bca:BCE_4428"/>
<dbReference type="AlphaFoldDB" id="Q730I8"/>
<evidence type="ECO:0000313" key="1">
    <source>
        <dbReference type="EMBL" id="AAS43329.1"/>
    </source>
</evidence>
<sequence>MPREKYISNCFFINVFSCNHPTALQRSSRSKIKDSSSCIVFINAHHISINFYKSRWKMLNKRFTLNEIQLVYILIVKVKMVDIKRQTYTNYN</sequence>
<dbReference type="EMBL" id="AE017194">
    <property type="protein sequence ID" value="AAS43329.1"/>
    <property type="molecule type" value="Genomic_DNA"/>
</dbReference>
<evidence type="ECO:0000313" key="2">
    <source>
        <dbReference type="Proteomes" id="UP000002527"/>
    </source>
</evidence>
<reference evidence="1 2" key="1">
    <citation type="journal article" date="2004" name="Nucleic Acids Res.">
        <title>The genome sequence of Bacillus cereus ATCC 10987 reveals metabolic adaptations and a large plasmid related to Bacillus anthracis pXO1.</title>
        <authorList>
            <person name="Rasko D.A."/>
            <person name="Ravel J."/>
            <person name="Okstad O.A."/>
            <person name="Helgason E."/>
            <person name="Cer R.Z."/>
            <person name="Jiang L."/>
            <person name="Shores K.A."/>
            <person name="Fouts D.E."/>
            <person name="Tourasse N.J."/>
            <person name="Angiuoli S.V."/>
            <person name="Kolonay J."/>
            <person name="Nelson W.C."/>
            <person name="Kolsto A.-B."/>
            <person name="Fraser C.M."/>
            <person name="Read T.D."/>
        </authorList>
    </citation>
    <scope>NUCLEOTIDE SEQUENCE [LARGE SCALE GENOMIC DNA]</scope>
    <source>
        <strain evidence="2">ATCC 10987 / NRS 248</strain>
    </source>
</reference>
<organism evidence="1 2">
    <name type="scientific">Bacillus cereus (strain ATCC 10987 / NRS 248)</name>
    <dbReference type="NCBI Taxonomy" id="222523"/>
    <lineage>
        <taxon>Bacteria</taxon>
        <taxon>Bacillati</taxon>
        <taxon>Bacillota</taxon>
        <taxon>Bacilli</taxon>
        <taxon>Bacillales</taxon>
        <taxon>Bacillaceae</taxon>
        <taxon>Bacillus</taxon>
        <taxon>Bacillus cereus group</taxon>
    </lineage>
</organism>
<proteinExistence type="predicted"/>
<dbReference type="HOGENOM" id="CLU_2407033_0_0_9"/>
<dbReference type="Proteomes" id="UP000002527">
    <property type="component" value="Chromosome"/>
</dbReference>
<protein>
    <submittedName>
        <fullName evidence="1">Uncharacterized protein</fullName>
    </submittedName>
</protein>
<name>Q730I8_BACC1</name>
<accession>Q730I8</accession>
<gene>
    <name evidence="1" type="ordered locus">BCE_4428</name>
</gene>